<organism evidence="1 2">
    <name type="scientific">Olea europaea subsp. europaea</name>
    <dbReference type="NCBI Taxonomy" id="158383"/>
    <lineage>
        <taxon>Eukaryota</taxon>
        <taxon>Viridiplantae</taxon>
        <taxon>Streptophyta</taxon>
        <taxon>Embryophyta</taxon>
        <taxon>Tracheophyta</taxon>
        <taxon>Spermatophyta</taxon>
        <taxon>Magnoliopsida</taxon>
        <taxon>eudicotyledons</taxon>
        <taxon>Gunneridae</taxon>
        <taxon>Pentapetalae</taxon>
        <taxon>asterids</taxon>
        <taxon>lamiids</taxon>
        <taxon>Lamiales</taxon>
        <taxon>Oleaceae</taxon>
        <taxon>Oleeae</taxon>
        <taxon>Olea</taxon>
    </lineage>
</organism>
<reference evidence="1 2" key="1">
    <citation type="submission" date="2019-12" db="EMBL/GenBank/DDBJ databases">
        <authorList>
            <person name="Alioto T."/>
            <person name="Alioto T."/>
            <person name="Gomez Garrido J."/>
        </authorList>
    </citation>
    <scope>NUCLEOTIDE SEQUENCE [LARGE SCALE GENOMIC DNA]</scope>
</reference>
<comment type="caution">
    <text evidence="1">The sequence shown here is derived from an EMBL/GenBank/DDBJ whole genome shotgun (WGS) entry which is preliminary data.</text>
</comment>
<accession>A0A8S0QEJ2</accession>
<dbReference type="Gramene" id="OE9A043206T1">
    <property type="protein sequence ID" value="OE9A043206C1"/>
    <property type="gene ID" value="OE9A043206"/>
</dbReference>
<dbReference type="AlphaFoldDB" id="A0A8S0QEJ2"/>
<evidence type="ECO:0000313" key="1">
    <source>
        <dbReference type="EMBL" id="CAA2965980.1"/>
    </source>
</evidence>
<proteinExistence type="predicted"/>
<sequence length="279" mass="31248">MHALHPVSSCLSTISFSDSFVLPNWILESYRNYIAACLMPRPIDRYATWFHPHECPSSYIIVVYDDLDSGQFCTDRLNIRKLLALSYNVHLMPRPIDRHVKRFLVPTHPSIWIVPPTLIGSLLHFWTEIGNCEKIRSHLSTSNAISYPRMPSFWVMLAAPFPGSGRDVGTFSSTLRQFQAYDVQVMSGIQACFQAFLGSFGTTCAGHVRDAGTFLGISGTQYPGHSQDTGKFLGISRQFKAQGVQATSKTWADFQAFLGILWHTVWRPCQGRIVAAVGT</sequence>
<evidence type="ECO:0000313" key="2">
    <source>
        <dbReference type="Proteomes" id="UP000594638"/>
    </source>
</evidence>
<gene>
    <name evidence="1" type="ORF">OLEA9_A043206</name>
</gene>
<dbReference type="EMBL" id="CACTIH010001851">
    <property type="protein sequence ID" value="CAA2965980.1"/>
    <property type="molecule type" value="Genomic_DNA"/>
</dbReference>
<protein>
    <submittedName>
        <fullName evidence="1">Uncharacterized protein</fullName>
    </submittedName>
</protein>
<name>A0A8S0QEJ2_OLEEU</name>
<keyword evidence="2" id="KW-1185">Reference proteome</keyword>
<dbReference type="Proteomes" id="UP000594638">
    <property type="component" value="Unassembled WGS sequence"/>
</dbReference>